<feature type="region of interest" description="Disordered" evidence="8">
    <location>
        <begin position="563"/>
        <end position="618"/>
    </location>
</feature>
<keyword evidence="4" id="KW-0227">DNA damage</keyword>
<dbReference type="FunFam" id="3.40.50.300:FF:001661">
    <property type="entry name" value="RAD17 checkpoint clamp loader component"/>
    <property type="match status" value="1"/>
</dbReference>
<evidence type="ECO:0000313" key="9">
    <source>
        <dbReference type="EMBL" id="SBP14818.1"/>
    </source>
</evidence>
<dbReference type="PANTHER" id="PTHR12172:SF0">
    <property type="entry name" value="CELL CYCLE CHECKPOINT PROTEIN RAD17"/>
    <property type="match status" value="1"/>
</dbReference>
<evidence type="ECO:0000256" key="4">
    <source>
        <dbReference type="ARBA" id="ARBA00022763"/>
    </source>
</evidence>
<feature type="compositionally biased region" description="Polar residues" evidence="8">
    <location>
        <begin position="591"/>
        <end position="603"/>
    </location>
</feature>
<reference evidence="9" key="2">
    <citation type="submission" date="2016-06" db="EMBL/GenBank/DDBJ databases">
        <title>The genome of a short-lived fish provides insights into sex chromosome evolution and the genetic control of aging.</title>
        <authorList>
            <person name="Reichwald K."/>
            <person name="Felder M."/>
            <person name="Petzold A."/>
            <person name="Koch P."/>
            <person name="Groth M."/>
            <person name="Platzer M."/>
        </authorList>
    </citation>
    <scope>NUCLEOTIDE SEQUENCE</scope>
    <source>
        <tissue evidence="9">Brain</tissue>
    </source>
</reference>
<accession>A0A1A7XA58</accession>
<dbReference type="GO" id="GO:0006281">
    <property type="term" value="P:DNA repair"/>
    <property type="evidence" value="ECO:0007669"/>
    <property type="project" value="InterPro"/>
</dbReference>
<dbReference type="GO" id="GO:0003682">
    <property type="term" value="F:chromatin binding"/>
    <property type="evidence" value="ECO:0007669"/>
    <property type="project" value="TreeGrafter"/>
</dbReference>
<dbReference type="SUPFAM" id="SSF52540">
    <property type="entry name" value="P-loop containing nucleoside triphosphate hydrolases"/>
    <property type="match status" value="1"/>
</dbReference>
<name>A0A1A7XA58_9TELE</name>
<evidence type="ECO:0000256" key="5">
    <source>
        <dbReference type="ARBA" id="ARBA00022840"/>
    </source>
</evidence>
<evidence type="ECO:0000256" key="3">
    <source>
        <dbReference type="ARBA" id="ARBA00022741"/>
    </source>
</evidence>
<gene>
    <name evidence="9" type="primary">RAD17</name>
</gene>
<proteinExistence type="inferred from homology"/>
<dbReference type="PANTHER" id="PTHR12172">
    <property type="entry name" value="CELL CYCLE CHECKPOINT PROTEIN RAD17"/>
    <property type="match status" value="1"/>
</dbReference>
<reference evidence="9" key="1">
    <citation type="submission" date="2016-05" db="EMBL/GenBank/DDBJ databases">
        <authorList>
            <person name="Lavstsen T."/>
            <person name="Jespersen J.S."/>
        </authorList>
    </citation>
    <scope>NUCLEOTIDE SEQUENCE</scope>
    <source>
        <tissue evidence="9">Brain</tissue>
    </source>
</reference>
<dbReference type="InterPro" id="IPR004582">
    <property type="entry name" value="Checkpoint_prot_Rad17_Rad24"/>
</dbReference>
<sequence length="618" mass="69506">NSLMMNTRGRGENASSRRVNSWVDPAFSDLSPTSFCGSRRRKASSSLLPKPEEKKIRSKKRERSSPQLLTEGTGGDGGEAWVDTYSPRSQAELAVHKKKVEEVEKWIKTHTNISKPGVLILTGPTGCGKTTTVQVLSLEMGVRVQEWTNTSNLEPYSSSQHADWNTNGFSYSSQLTQFQEFLLRANKYKCLKMTSNEETTDRKLILVEDFPNQFYRQPGSLHGVLRRFVNSSQSSLVFIVSDSLSGGCRLQALFPREVQEELGISCISFNPVALTAMKKVLNQILLQETRKSCGRMCVPDQAELEVLCSGSSGDIRSAINSLQFFCLPEKKRFMMKRRCVTPRERVQGISGRAKPSGGEEDQAIGGKDASLFLFRALGKILHCKRAKQDGSVPEPGLPPHLLHHHRKTLLVTPELIVERSHMSGELFSLYLHQNYLDFFSDLEDVDRASQYLSDADLLIADWTSRSILENYGSSVASRGLLHSHSHQVSSGFRPLHKPSWCLVSKKFRDNSLAAQSLFRSFCLPPICLQTQLLPYLAKLSNPMRNQTQVTFIQAVGHMSLTRCPGRLEPETQTDEEIGWQEEEEEQEQRDLQSSQPEPSTNQVLLDEENLNIEDYSSD</sequence>
<dbReference type="GO" id="GO:0000077">
    <property type="term" value="P:DNA damage checkpoint signaling"/>
    <property type="evidence" value="ECO:0007669"/>
    <property type="project" value="TreeGrafter"/>
</dbReference>
<protein>
    <submittedName>
        <fullName evidence="9">RAD17 homolog</fullName>
    </submittedName>
</protein>
<organism evidence="9">
    <name type="scientific">Iconisemion striatum</name>
    <dbReference type="NCBI Taxonomy" id="60296"/>
    <lineage>
        <taxon>Eukaryota</taxon>
        <taxon>Metazoa</taxon>
        <taxon>Chordata</taxon>
        <taxon>Craniata</taxon>
        <taxon>Vertebrata</taxon>
        <taxon>Euteleostomi</taxon>
        <taxon>Actinopterygii</taxon>
        <taxon>Neopterygii</taxon>
        <taxon>Teleostei</taxon>
        <taxon>Neoteleostei</taxon>
        <taxon>Acanthomorphata</taxon>
        <taxon>Ovalentaria</taxon>
        <taxon>Atherinomorphae</taxon>
        <taxon>Cyprinodontiformes</taxon>
        <taxon>Nothobranchiidae</taxon>
        <taxon>Iconisemion</taxon>
    </lineage>
</organism>
<feature type="non-terminal residue" evidence="9">
    <location>
        <position position="1"/>
    </location>
</feature>
<keyword evidence="5" id="KW-0067">ATP-binding</keyword>
<comment type="subcellular location">
    <subcellularLocation>
        <location evidence="1">Nucleus</location>
    </subcellularLocation>
</comment>
<evidence type="ECO:0000256" key="1">
    <source>
        <dbReference type="ARBA" id="ARBA00004123"/>
    </source>
</evidence>
<keyword evidence="7" id="KW-0131">Cell cycle</keyword>
<dbReference type="GO" id="GO:0033314">
    <property type="term" value="P:mitotic DNA replication checkpoint signaling"/>
    <property type="evidence" value="ECO:0007669"/>
    <property type="project" value="TreeGrafter"/>
</dbReference>
<dbReference type="AlphaFoldDB" id="A0A1A7XA58"/>
<dbReference type="Gene3D" id="3.40.50.300">
    <property type="entry name" value="P-loop containing nucleotide triphosphate hydrolases"/>
    <property type="match status" value="1"/>
</dbReference>
<dbReference type="EMBL" id="HADW01013418">
    <property type="protein sequence ID" value="SBP14818.1"/>
    <property type="molecule type" value="Transcribed_RNA"/>
</dbReference>
<comment type="similarity">
    <text evidence="2">Belongs to the rad17/RAD24 family.</text>
</comment>
<dbReference type="GO" id="GO:0005634">
    <property type="term" value="C:nucleus"/>
    <property type="evidence" value="ECO:0007669"/>
    <property type="project" value="UniProtKB-SubCell"/>
</dbReference>
<dbReference type="GO" id="GO:0003689">
    <property type="term" value="F:DNA clamp loader activity"/>
    <property type="evidence" value="ECO:0007669"/>
    <property type="project" value="TreeGrafter"/>
</dbReference>
<evidence type="ECO:0000256" key="8">
    <source>
        <dbReference type="SAM" id="MobiDB-lite"/>
    </source>
</evidence>
<keyword evidence="3" id="KW-0547">Nucleotide-binding</keyword>
<dbReference type="GO" id="GO:0005524">
    <property type="term" value="F:ATP binding"/>
    <property type="evidence" value="ECO:0007669"/>
    <property type="project" value="UniProtKB-KW"/>
</dbReference>
<feature type="compositionally biased region" description="Acidic residues" evidence="8">
    <location>
        <begin position="605"/>
        <end position="618"/>
    </location>
</feature>
<dbReference type="Pfam" id="PF03215">
    <property type="entry name" value="Rad17"/>
    <property type="match status" value="1"/>
</dbReference>
<evidence type="ECO:0000256" key="2">
    <source>
        <dbReference type="ARBA" id="ARBA00006168"/>
    </source>
</evidence>
<evidence type="ECO:0000256" key="6">
    <source>
        <dbReference type="ARBA" id="ARBA00023242"/>
    </source>
</evidence>
<feature type="compositionally biased region" description="Acidic residues" evidence="8">
    <location>
        <begin position="571"/>
        <end position="587"/>
    </location>
</feature>
<dbReference type="InterPro" id="IPR027417">
    <property type="entry name" value="P-loop_NTPase"/>
</dbReference>
<feature type="region of interest" description="Disordered" evidence="8">
    <location>
        <begin position="1"/>
        <end position="80"/>
    </location>
</feature>
<keyword evidence="6" id="KW-0539">Nucleus</keyword>
<evidence type="ECO:0000256" key="7">
    <source>
        <dbReference type="ARBA" id="ARBA00023306"/>
    </source>
</evidence>